<dbReference type="PANTHER" id="PTHR31218">
    <property type="entry name" value="WAT1-RELATED PROTEIN"/>
    <property type="match status" value="1"/>
</dbReference>
<gene>
    <name evidence="8" type="ORF">URODEC1_LOCUS88416</name>
</gene>
<keyword evidence="5 6" id="KW-0472">Membrane</keyword>
<feature type="domain" description="EamA" evidence="7">
    <location>
        <begin position="187"/>
        <end position="323"/>
    </location>
</feature>
<dbReference type="EMBL" id="OZ075144">
    <property type="protein sequence ID" value="CAL5044652.1"/>
    <property type="molecule type" value="Genomic_DNA"/>
</dbReference>
<name>A0ABC9DTH1_9POAL</name>
<dbReference type="InterPro" id="IPR000620">
    <property type="entry name" value="EamA_dom"/>
</dbReference>
<organism evidence="8 9">
    <name type="scientific">Urochloa decumbens</name>
    <dbReference type="NCBI Taxonomy" id="240449"/>
    <lineage>
        <taxon>Eukaryota</taxon>
        <taxon>Viridiplantae</taxon>
        <taxon>Streptophyta</taxon>
        <taxon>Embryophyta</taxon>
        <taxon>Tracheophyta</taxon>
        <taxon>Spermatophyta</taxon>
        <taxon>Magnoliopsida</taxon>
        <taxon>Liliopsida</taxon>
        <taxon>Poales</taxon>
        <taxon>Poaceae</taxon>
        <taxon>PACMAD clade</taxon>
        <taxon>Panicoideae</taxon>
        <taxon>Panicodae</taxon>
        <taxon>Paniceae</taxon>
        <taxon>Melinidinae</taxon>
        <taxon>Urochloa</taxon>
    </lineage>
</organism>
<dbReference type="AlphaFoldDB" id="A0ABC9DTH1"/>
<feature type="transmembrane region" description="Helical" evidence="6">
    <location>
        <begin position="216"/>
        <end position="236"/>
    </location>
</feature>
<evidence type="ECO:0000256" key="2">
    <source>
        <dbReference type="ARBA" id="ARBA00007635"/>
    </source>
</evidence>
<protein>
    <recommendedName>
        <fullName evidence="6">WAT1-related protein</fullName>
    </recommendedName>
</protein>
<evidence type="ECO:0000256" key="5">
    <source>
        <dbReference type="ARBA" id="ARBA00023136"/>
    </source>
</evidence>
<feature type="transmembrane region" description="Helical" evidence="6">
    <location>
        <begin position="307"/>
        <end position="325"/>
    </location>
</feature>
<feature type="transmembrane region" description="Helical" evidence="6">
    <location>
        <begin position="74"/>
        <end position="93"/>
    </location>
</feature>
<feature type="transmembrane region" description="Helical" evidence="6">
    <location>
        <begin position="248"/>
        <end position="269"/>
    </location>
</feature>
<reference evidence="8 9" key="2">
    <citation type="submission" date="2024-10" db="EMBL/GenBank/DDBJ databases">
        <authorList>
            <person name="Ryan C."/>
        </authorList>
    </citation>
    <scope>NUCLEOTIDE SEQUENCE [LARGE SCALE GENOMIC DNA]</scope>
</reference>
<reference evidence="9" key="1">
    <citation type="submission" date="2024-06" db="EMBL/GenBank/DDBJ databases">
        <authorList>
            <person name="Ryan C."/>
        </authorList>
    </citation>
    <scope>NUCLEOTIDE SEQUENCE [LARGE SCALE GENOMIC DNA]</scope>
</reference>
<proteinExistence type="inferred from homology"/>
<feature type="transmembrane region" description="Helical" evidence="6">
    <location>
        <begin position="99"/>
        <end position="123"/>
    </location>
</feature>
<evidence type="ECO:0000259" key="7">
    <source>
        <dbReference type="Pfam" id="PF00892"/>
    </source>
</evidence>
<dbReference type="SUPFAM" id="SSF103481">
    <property type="entry name" value="Multidrug resistance efflux transporter EmrE"/>
    <property type="match status" value="2"/>
</dbReference>
<comment type="similarity">
    <text evidence="2 6">Belongs to the drug/metabolite transporter (DMT) superfamily. Plant drug/metabolite exporter (P-DME) (TC 2.A.7.4) family.</text>
</comment>
<evidence type="ECO:0000256" key="4">
    <source>
        <dbReference type="ARBA" id="ARBA00022989"/>
    </source>
</evidence>
<keyword evidence="9" id="KW-1185">Reference proteome</keyword>
<feature type="transmembrane region" description="Helical" evidence="6">
    <location>
        <begin position="183"/>
        <end position="204"/>
    </location>
</feature>
<dbReference type="InterPro" id="IPR030184">
    <property type="entry name" value="WAT1-related"/>
</dbReference>
<feature type="transmembrane region" description="Helical" evidence="6">
    <location>
        <begin position="41"/>
        <end position="62"/>
    </location>
</feature>
<comment type="subcellular location">
    <subcellularLocation>
        <location evidence="1 6">Membrane</location>
        <topology evidence="1 6">Multi-pass membrane protein</topology>
    </subcellularLocation>
</comment>
<dbReference type="Pfam" id="PF00892">
    <property type="entry name" value="EamA"/>
    <property type="match status" value="2"/>
</dbReference>
<dbReference type="InterPro" id="IPR037185">
    <property type="entry name" value="EmrE-like"/>
</dbReference>
<feature type="transmembrane region" description="Helical" evidence="6">
    <location>
        <begin position="135"/>
        <end position="156"/>
    </location>
</feature>
<evidence type="ECO:0000256" key="1">
    <source>
        <dbReference type="ARBA" id="ARBA00004141"/>
    </source>
</evidence>
<sequence length="374" mass="40644">MFYAEEMGAKKPYIIAIIIYTMLPGMYVVNKAALDHGMNTFVFIFYRQAAACLLLLPVAALVERTNVRSMSFMLLLKLFFCALIGITISLNLYNVGLKLTSATVASASNNSVPVVTFCLALLLRIEEFKLRNPAGIAKVTGMALCLAGVFAIAFYAGPSLRPVNHHRAFGAATRAGITAGKGAWIEGAFMLLLSVVAYSLWIVMQAAVLKEFPNKMLVTVTQCVFSAVQSFVVAAVAERDFSMWKLRLDIGLLAIAYSGFVVVGVSYYLQAWCLEMRGPVFLAAWTPFSFVLTMFCSSFFLGEIVHLGSIIGGILLSGGLYSMLWGKSKETKVEPCSTGLKGELVRKAPEVAEDVTAREEHEEATSASSIELVV</sequence>
<evidence type="ECO:0000256" key="6">
    <source>
        <dbReference type="RuleBase" id="RU363077"/>
    </source>
</evidence>
<evidence type="ECO:0000256" key="3">
    <source>
        <dbReference type="ARBA" id="ARBA00022692"/>
    </source>
</evidence>
<keyword evidence="4 6" id="KW-1133">Transmembrane helix</keyword>
<accession>A0ABC9DTH1</accession>
<dbReference type="Proteomes" id="UP001497457">
    <property type="component" value="Chromosome 34rd"/>
</dbReference>
<evidence type="ECO:0000313" key="8">
    <source>
        <dbReference type="EMBL" id="CAL5044652.1"/>
    </source>
</evidence>
<feature type="transmembrane region" description="Helical" evidence="6">
    <location>
        <begin position="281"/>
        <end position="301"/>
    </location>
</feature>
<keyword evidence="3 6" id="KW-0812">Transmembrane</keyword>
<dbReference type="GO" id="GO:0016020">
    <property type="term" value="C:membrane"/>
    <property type="evidence" value="ECO:0007669"/>
    <property type="project" value="UniProtKB-SubCell"/>
</dbReference>
<feature type="domain" description="EamA" evidence="7">
    <location>
        <begin position="14"/>
        <end position="152"/>
    </location>
</feature>
<evidence type="ECO:0000313" key="9">
    <source>
        <dbReference type="Proteomes" id="UP001497457"/>
    </source>
</evidence>
<feature type="transmembrane region" description="Helical" evidence="6">
    <location>
        <begin position="12"/>
        <end position="29"/>
    </location>
</feature>